<dbReference type="SUPFAM" id="SSF56645">
    <property type="entry name" value="Acyl-CoA dehydrogenase NM domain-like"/>
    <property type="match status" value="1"/>
</dbReference>
<comment type="catalytic activity">
    <reaction evidence="12">
        <text>a medium-chain 2,3-saturated fatty acyl-CoA + oxidized [electron-transfer flavoprotein] + H(+) = a medium-chain (2E)-enoyl-CoA + reduced [electron-transfer flavoprotein]</text>
        <dbReference type="Rhea" id="RHEA:14477"/>
        <dbReference type="Rhea" id="RHEA-COMP:10685"/>
        <dbReference type="Rhea" id="RHEA-COMP:10686"/>
        <dbReference type="ChEBI" id="CHEBI:15378"/>
        <dbReference type="ChEBI" id="CHEBI:57692"/>
        <dbReference type="ChEBI" id="CHEBI:58307"/>
        <dbReference type="ChEBI" id="CHEBI:83723"/>
        <dbReference type="ChEBI" id="CHEBI:83726"/>
        <dbReference type="EC" id="1.3.8.7"/>
    </reaction>
</comment>
<dbReference type="Pfam" id="PF02771">
    <property type="entry name" value="Acyl-CoA_dh_N"/>
    <property type="match status" value="1"/>
</dbReference>
<evidence type="ECO:0000313" key="18">
    <source>
        <dbReference type="EMBL" id="PRO72012.1"/>
    </source>
</evidence>
<dbReference type="Gene3D" id="2.40.110.10">
    <property type="entry name" value="Butyryl-CoA Dehydrogenase, subunit A, domain 2"/>
    <property type="match status" value="1"/>
</dbReference>
<comment type="cofactor">
    <cofactor evidence="1">
        <name>FAD</name>
        <dbReference type="ChEBI" id="CHEBI:57692"/>
    </cofactor>
</comment>
<dbReference type="GO" id="GO:0005737">
    <property type="term" value="C:cytoplasm"/>
    <property type="evidence" value="ECO:0007669"/>
    <property type="project" value="TreeGrafter"/>
</dbReference>
<dbReference type="EC" id="1.3.8.7" evidence="4"/>
<feature type="domain" description="Acyl-CoA dehydrogenase/oxidase N-terminal" evidence="16">
    <location>
        <begin position="79"/>
        <end position="189"/>
    </location>
</feature>
<evidence type="ECO:0000256" key="4">
    <source>
        <dbReference type="ARBA" id="ARBA00012033"/>
    </source>
</evidence>
<evidence type="ECO:0000259" key="16">
    <source>
        <dbReference type="Pfam" id="PF02771"/>
    </source>
</evidence>
<dbReference type="OrthoDB" id="9802447at2"/>
<reference evidence="19" key="1">
    <citation type="journal article" date="2020" name="Int. J. Syst. Evol. Microbiol.">
        <title>Alteromonas alba sp. nov., a marine bacterium isolated from the seawater of the West Pacific Ocean.</title>
        <authorList>
            <person name="Sun C."/>
            <person name="Wu Y.-H."/>
            <person name="Xamxidin M."/>
            <person name="Cheng H."/>
            <person name="Xu X.-W."/>
        </authorList>
    </citation>
    <scope>NUCLEOTIDE SEQUENCE [LARGE SCALE GENOMIC DNA]</scope>
    <source>
        <strain evidence="19">190</strain>
    </source>
</reference>
<gene>
    <name evidence="18" type="ORF">C6Y40_19005</name>
</gene>
<evidence type="ECO:0000256" key="1">
    <source>
        <dbReference type="ARBA" id="ARBA00001974"/>
    </source>
</evidence>
<evidence type="ECO:0000256" key="3">
    <source>
        <dbReference type="ARBA" id="ARBA00009347"/>
    </source>
</evidence>
<dbReference type="GO" id="GO:0033539">
    <property type="term" value="P:fatty acid beta-oxidation using acyl-CoA dehydrogenase"/>
    <property type="evidence" value="ECO:0007669"/>
    <property type="project" value="InterPro"/>
</dbReference>
<feature type="domain" description="Acyl-CoA oxidase/dehydrogenase middle" evidence="15">
    <location>
        <begin position="194"/>
        <end position="284"/>
    </location>
</feature>
<dbReference type="InterPro" id="IPR009100">
    <property type="entry name" value="AcylCoA_DH/oxidase_NM_dom_sf"/>
</dbReference>
<dbReference type="PANTHER" id="PTHR48083">
    <property type="entry name" value="MEDIUM-CHAIN SPECIFIC ACYL-COA DEHYDROGENASE, MITOCHONDRIAL-RELATED"/>
    <property type="match status" value="1"/>
</dbReference>
<comment type="similarity">
    <text evidence="3">Belongs to the acyl-CoA dehydrogenase family.</text>
</comment>
<keyword evidence="10" id="KW-0560">Oxidoreductase</keyword>
<dbReference type="InterPro" id="IPR009075">
    <property type="entry name" value="AcylCo_DH/oxidase_C"/>
</dbReference>
<keyword evidence="8" id="KW-0274">FAD</keyword>
<keyword evidence="19" id="KW-1185">Reference proteome</keyword>
<dbReference type="FunFam" id="1.20.140.10:FF:000009">
    <property type="entry name" value="Acyl-CoA dehydrogenase"/>
    <property type="match status" value="1"/>
</dbReference>
<comment type="caution">
    <text evidence="18">The sequence shown here is derived from an EMBL/GenBank/DDBJ whole genome shotgun (WGS) entry which is preliminary data.</text>
</comment>
<evidence type="ECO:0000256" key="13">
    <source>
        <dbReference type="ARBA" id="ARBA00049247"/>
    </source>
</evidence>
<evidence type="ECO:0000256" key="6">
    <source>
        <dbReference type="ARBA" id="ARBA00020144"/>
    </source>
</evidence>
<dbReference type="FunFam" id="2.40.110.10:FF:000010">
    <property type="entry name" value="Acyl-CoA dehydrogenase"/>
    <property type="match status" value="1"/>
</dbReference>
<dbReference type="Gene3D" id="1.10.540.10">
    <property type="entry name" value="Acyl-CoA dehydrogenase/oxidase, N-terminal domain"/>
    <property type="match status" value="1"/>
</dbReference>
<evidence type="ECO:0000256" key="7">
    <source>
        <dbReference type="ARBA" id="ARBA00022630"/>
    </source>
</evidence>
<dbReference type="InterPro" id="IPR046373">
    <property type="entry name" value="Acyl-CoA_Oxase/DH_mid-dom_sf"/>
</dbReference>
<protein>
    <recommendedName>
        <fullName evidence="6">Acyl-coenzyme A dehydrogenase</fullName>
        <ecNumber evidence="4">1.3.8.7</ecNumber>
        <ecNumber evidence="5">1.3.8.8</ecNumber>
    </recommendedName>
</protein>
<dbReference type="UniPathway" id="UPA00659"/>
<dbReference type="FunFam" id="1.10.540.10:FF:000004">
    <property type="entry name" value="Acyl-CoA dehydrogenase"/>
    <property type="match status" value="1"/>
</dbReference>
<evidence type="ECO:0000313" key="19">
    <source>
        <dbReference type="Proteomes" id="UP000238949"/>
    </source>
</evidence>
<evidence type="ECO:0000256" key="10">
    <source>
        <dbReference type="ARBA" id="ARBA00023002"/>
    </source>
</evidence>
<dbReference type="Gene3D" id="1.20.140.10">
    <property type="entry name" value="Butyryl-CoA Dehydrogenase, subunit A, domain 3"/>
    <property type="match status" value="1"/>
</dbReference>
<keyword evidence="7" id="KW-0285">Flavoprotein</keyword>
<dbReference type="Pfam" id="PF09317">
    <property type="entry name" value="ACDH_C"/>
    <property type="match status" value="1"/>
</dbReference>
<dbReference type="GO" id="GO:0004466">
    <property type="term" value="F:long-chain fatty acyl-CoA dehydrogenase activity"/>
    <property type="evidence" value="ECO:0007669"/>
    <property type="project" value="UniProtKB-EC"/>
</dbReference>
<dbReference type="RefSeq" id="WP_105935980.1">
    <property type="nucleotide sequence ID" value="NZ_PVNP01000193.1"/>
</dbReference>
<feature type="domain" description="Acyl-CoA dehydrogenase/oxidase C-terminal" evidence="14">
    <location>
        <begin position="317"/>
        <end position="463"/>
    </location>
</feature>
<dbReference type="InterPro" id="IPR015396">
    <property type="entry name" value="FadE_C"/>
</dbReference>
<dbReference type="Pfam" id="PF00441">
    <property type="entry name" value="Acyl-CoA_dh_1"/>
    <property type="match status" value="1"/>
</dbReference>
<dbReference type="InterPro" id="IPR036250">
    <property type="entry name" value="AcylCo_DH-like_C"/>
</dbReference>
<dbReference type="InterPro" id="IPR013786">
    <property type="entry name" value="AcylCoA_DH/ox_N"/>
</dbReference>
<dbReference type="GO" id="GO:0050660">
    <property type="term" value="F:flavin adenine dinucleotide binding"/>
    <property type="evidence" value="ECO:0007669"/>
    <property type="project" value="InterPro"/>
</dbReference>
<accession>A0A2S9V6E3</accession>
<proteinExistence type="inferred from homology"/>
<dbReference type="InterPro" id="IPR037069">
    <property type="entry name" value="AcylCoA_DH/ox_N_sf"/>
</dbReference>
<dbReference type="NCBIfam" id="NF007000">
    <property type="entry name" value="PRK09463.1"/>
    <property type="match status" value="1"/>
</dbReference>
<keyword evidence="9" id="KW-0276">Fatty acid metabolism</keyword>
<dbReference type="GO" id="GO:0070991">
    <property type="term" value="F:medium-chain fatty acyl-CoA dehydrogenase activity"/>
    <property type="evidence" value="ECO:0007669"/>
    <property type="project" value="UniProtKB-EC"/>
</dbReference>
<comment type="catalytic activity">
    <reaction evidence="13">
        <text>a long-chain 2,3-saturated fatty acyl-CoA + oxidized [electron-transfer flavoprotein] + H(+) = a long-chain (2E)-enoyl-CoA + reduced [electron-transfer flavoprotein]</text>
        <dbReference type="Rhea" id="RHEA:17721"/>
        <dbReference type="Rhea" id="RHEA-COMP:10685"/>
        <dbReference type="Rhea" id="RHEA-COMP:10686"/>
        <dbReference type="ChEBI" id="CHEBI:15378"/>
        <dbReference type="ChEBI" id="CHEBI:57692"/>
        <dbReference type="ChEBI" id="CHEBI:58307"/>
        <dbReference type="ChEBI" id="CHEBI:83721"/>
        <dbReference type="ChEBI" id="CHEBI:83727"/>
        <dbReference type="EC" id="1.3.8.8"/>
    </reaction>
</comment>
<dbReference type="EC" id="1.3.8.8" evidence="5"/>
<evidence type="ECO:0000259" key="15">
    <source>
        <dbReference type="Pfam" id="PF02770"/>
    </source>
</evidence>
<evidence type="ECO:0000259" key="17">
    <source>
        <dbReference type="Pfam" id="PF09317"/>
    </source>
</evidence>
<keyword evidence="11" id="KW-0443">Lipid metabolism</keyword>
<name>A0A2S9V6E3_9ALTE</name>
<comment type="pathway">
    <text evidence="2">Lipid metabolism; fatty acid beta-oxidation.</text>
</comment>
<evidence type="ECO:0000256" key="9">
    <source>
        <dbReference type="ARBA" id="ARBA00022832"/>
    </source>
</evidence>
<dbReference type="Proteomes" id="UP000238949">
    <property type="component" value="Unassembled WGS sequence"/>
</dbReference>
<evidence type="ECO:0000256" key="12">
    <source>
        <dbReference type="ARBA" id="ARBA00047882"/>
    </source>
</evidence>
<evidence type="ECO:0000256" key="11">
    <source>
        <dbReference type="ARBA" id="ARBA00023098"/>
    </source>
</evidence>
<dbReference type="InterPro" id="IPR006091">
    <property type="entry name" value="Acyl-CoA_Oxase/DH_mid-dom"/>
</dbReference>
<dbReference type="InterPro" id="IPR050741">
    <property type="entry name" value="Acyl-CoA_dehydrogenase"/>
</dbReference>
<evidence type="ECO:0000256" key="2">
    <source>
        <dbReference type="ARBA" id="ARBA00005005"/>
    </source>
</evidence>
<sequence>MLFWIIVAALIFVLFQVKSLRQQWVTGPAFKLFKKVLPPLSQTEREAMEAGSVWVEGDLFSGKPDWERLYSMALPQLTDEEQSFLDNEVNELMGMIDDFDVIHKDKDFTEDAWRYMREKGFFAMIIPKEYGGKAFSALANSTIVSKIASRSVSAGVTVMVPNSLGPGELLSHYGTQQQKDYWLPRLADGTDIPCFALTGPEAGSDAGGIPDTGVVTMGEYDGKETLGIRLNWDKRYITLAPVATVLGLAFKLYDPDKLLGEKESIGITCALIPTSHPGVEVGNRHLPLEQAFMNGTTRGKDVFIPIDWIIGGADYAGKGWRMLMECLSAGRGISLPALSTGNAQLSAQTTAIYASIRQQFGCSLYEFEGVQEGLAQLAANAYQAEAVRHLTAGAIDLGQKPAVVTAIAKYHMTEAARQSINIAMDISGGKGIQMGPNNYLASLYMAMPVSITVEGANILTRNLMIFGQGATRCHPYVFDEMVAAAEPDFKTGLAQFEPLLYKHIKFALGNAFAAFGHGLTGARFASAPKDDANKRHTQQIQRMSKALAICSDIAMLMLGGELKRREMLSARLGDVLSELYLSSAVLKHFYSRGANPKEQPIVDYLIQQSLCNCEIALKGYCRHISNPVVGALIQRLIFPWGSAYNPPKDKLKTQLALNLCQDKSLRDAITPMCYVGKNEDDAVAVLNQAMDAIDALAPVAAKVKAAQQAKTLPRKGSIFQLREKALAEQVITQAEAEQIAAADALRKQVVNVDEFDFDLGLAQAKEDNVKVSDAA</sequence>
<evidence type="ECO:0000259" key="14">
    <source>
        <dbReference type="Pfam" id="PF00441"/>
    </source>
</evidence>
<dbReference type="SUPFAM" id="SSF47203">
    <property type="entry name" value="Acyl-CoA dehydrogenase C-terminal domain-like"/>
    <property type="match status" value="1"/>
</dbReference>
<organism evidence="18 19">
    <name type="scientific">Alteromonas alba</name>
    <dbReference type="NCBI Taxonomy" id="2079529"/>
    <lineage>
        <taxon>Bacteria</taxon>
        <taxon>Pseudomonadati</taxon>
        <taxon>Pseudomonadota</taxon>
        <taxon>Gammaproteobacteria</taxon>
        <taxon>Alteromonadales</taxon>
        <taxon>Alteromonadaceae</taxon>
        <taxon>Alteromonas/Salinimonas group</taxon>
        <taxon>Alteromonas</taxon>
    </lineage>
</organism>
<evidence type="ECO:0000256" key="5">
    <source>
        <dbReference type="ARBA" id="ARBA00012040"/>
    </source>
</evidence>
<dbReference type="NCBIfam" id="NF009586">
    <property type="entry name" value="PRK13026.1"/>
    <property type="match status" value="1"/>
</dbReference>
<dbReference type="EMBL" id="PVNP01000193">
    <property type="protein sequence ID" value="PRO72012.1"/>
    <property type="molecule type" value="Genomic_DNA"/>
</dbReference>
<evidence type="ECO:0000256" key="8">
    <source>
        <dbReference type="ARBA" id="ARBA00022827"/>
    </source>
</evidence>
<feature type="domain" description="Acyl-CoA dehydrogenase C-terminal bacterial-type" evidence="17">
    <location>
        <begin position="471"/>
        <end position="755"/>
    </location>
</feature>
<dbReference type="PANTHER" id="PTHR48083:SF33">
    <property type="entry name" value="ACYL-COENZYME A DEHYDROGENASE"/>
    <property type="match status" value="1"/>
</dbReference>
<dbReference type="Pfam" id="PF02770">
    <property type="entry name" value="Acyl-CoA_dh_M"/>
    <property type="match status" value="1"/>
</dbReference>
<dbReference type="AlphaFoldDB" id="A0A2S9V6E3"/>